<proteinExistence type="inferred from homology"/>
<feature type="transmembrane region" description="Helical" evidence="7">
    <location>
        <begin position="136"/>
        <end position="154"/>
    </location>
</feature>
<dbReference type="Proteomes" id="UP000266906">
    <property type="component" value="Unassembled WGS sequence"/>
</dbReference>
<evidence type="ECO:0000256" key="5">
    <source>
        <dbReference type="ARBA" id="ARBA00023136"/>
    </source>
</evidence>
<dbReference type="Pfam" id="PF00892">
    <property type="entry name" value="EamA"/>
    <property type="match status" value="2"/>
</dbReference>
<comment type="similarity">
    <text evidence="2">Belongs to the EamA transporter family.</text>
</comment>
<feature type="domain" description="EamA" evidence="8">
    <location>
        <begin position="16"/>
        <end position="151"/>
    </location>
</feature>
<accession>A0A3N4S9F0</accession>
<dbReference type="InterPro" id="IPR050638">
    <property type="entry name" value="AA-Vitamin_Transporters"/>
</dbReference>
<dbReference type="PANTHER" id="PTHR32322:SF2">
    <property type="entry name" value="EAMA DOMAIN-CONTAINING PROTEIN"/>
    <property type="match status" value="1"/>
</dbReference>
<feature type="region of interest" description="Disordered" evidence="6">
    <location>
        <begin position="315"/>
        <end position="341"/>
    </location>
</feature>
<evidence type="ECO:0000259" key="8">
    <source>
        <dbReference type="Pfam" id="PF00892"/>
    </source>
</evidence>
<protein>
    <submittedName>
        <fullName evidence="9">Drug/metabolite transporter (DMT)-like permease</fullName>
    </submittedName>
</protein>
<dbReference type="InterPro" id="IPR037185">
    <property type="entry name" value="EmrE-like"/>
</dbReference>
<keyword evidence="5 7" id="KW-0472">Membrane</keyword>
<sequence length="341" mass="34820">MAGAATAAAPGRARIALALLAVWVLWGSTFLGIRVVVRTVPPLLAAGVRFTLAGALLLAVLAWRWRRRGEPGPRARMRGRLGRSALLGVLYFLGSNGLVSIASERLPSAAAGTYFATVPLWVLAVGALTGGRVTRADLGATLLGLVGVATLLGFEPGALLPSLLVLLAALLWAVGGRLAVPAPRRDAAPDPGAALTSAVQMTSGGLALLAASAAGGEWPRLHPADLGAAVWLAEAHLVLLGSLVGFLAYTWLTARVDQRLTSTYSYVNPLVAVVLGVLVLGERIGAATVAGTAFLTVAVGWTVLGAARRDRAAAAPAAPPLPSVPPVPQLRPALPVPVRSP</sequence>
<name>A0A3N4S9F0_9ACTN</name>
<dbReference type="EMBL" id="RKQG01000001">
    <property type="protein sequence ID" value="RPE33064.1"/>
    <property type="molecule type" value="Genomic_DNA"/>
</dbReference>
<evidence type="ECO:0000256" key="2">
    <source>
        <dbReference type="ARBA" id="ARBA00007362"/>
    </source>
</evidence>
<comment type="caution">
    <text evidence="9">The sequence shown here is derived from an EMBL/GenBank/DDBJ whole genome shotgun (WGS) entry which is preliminary data.</text>
</comment>
<evidence type="ECO:0000313" key="9">
    <source>
        <dbReference type="EMBL" id="RPE33064.1"/>
    </source>
</evidence>
<keyword evidence="10" id="KW-1185">Reference proteome</keyword>
<feature type="transmembrane region" description="Helical" evidence="7">
    <location>
        <begin position="160"/>
        <end position="180"/>
    </location>
</feature>
<evidence type="ECO:0000256" key="4">
    <source>
        <dbReference type="ARBA" id="ARBA00022989"/>
    </source>
</evidence>
<reference evidence="9 10" key="1">
    <citation type="submission" date="2018-11" db="EMBL/GenBank/DDBJ databases">
        <title>Sequencing the genomes of 1000 actinobacteria strains.</title>
        <authorList>
            <person name="Klenk H.-P."/>
        </authorList>
    </citation>
    <scope>NUCLEOTIDE SEQUENCE [LARGE SCALE GENOMIC DNA]</scope>
    <source>
        <strain evidence="9 10">DSM 44781</strain>
    </source>
</reference>
<evidence type="ECO:0000256" key="7">
    <source>
        <dbReference type="SAM" id="Phobius"/>
    </source>
</evidence>
<keyword evidence="3 7" id="KW-0812">Transmembrane</keyword>
<dbReference type="GO" id="GO:0016020">
    <property type="term" value="C:membrane"/>
    <property type="evidence" value="ECO:0007669"/>
    <property type="project" value="UniProtKB-SubCell"/>
</dbReference>
<dbReference type="InterPro" id="IPR000620">
    <property type="entry name" value="EamA_dom"/>
</dbReference>
<gene>
    <name evidence="9" type="ORF">EDD38_1343</name>
</gene>
<organism evidence="9 10">
    <name type="scientific">Kitasatospora cineracea</name>
    <dbReference type="NCBI Taxonomy" id="88074"/>
    <lineage>
        <taxon>Bacteria</taxon>
        <taxon>Bacillati</taxon>
        <taxon>Actinomycetota</taxon>
        <taxon>Actinomycetes</taxon>
        <taxon>Kitasatosporales</taxon>
        <taxon>Streptomycetaceae</taxon>
        <taxon>Kitasatospora</taxon>
    </lineage>
</organism>
<dbReference type="PANTHER" id="PTHR32322">
    <property type="entry name" value="INNER MEMBRANE TRANSPORTER"/>
    <property type="match status" value="1"/>
</dbReference>
<feature type="transmembrane region" description="Helical" evidence="7">
    <location>
        <begin position="109"/>
        <end position="129"/>
    </location>
</feature>
<evidence type="ECO:0000313" key="10">
    <source>
        <dbReference type="Proteomes" id="UP000266906"/>
    </source>
</evidence>
<evidence type="ECO:0000256" key="6">
    <source>
        <dbReference type="SAM" id="MobiDB-lite"/>
    </source>
</evidence>
<feature type="transmembrane region" description="Helical" evidence="7">
    <location>
        <begin position="192"/>
        <end position="216"/>
    </location>
</feature>
<dbReference type="SUPFAM" id="SSF103481">
    <property type="entry name" value="Multidrug resistance efflux transporter EmrE"/>
    <property type="match status" value="2"/>
</dbReference>
<dbReference type="RefSeq" id="WP_123817599.1">
    <property type="nucleotide sequence ID" value="NZ_RKQG01000001.1"/>
</dbReference>
<comment type="subcellular location">
    <subcellularLocation>
        <location evidence="1">Membrane</location>
        <topology evidence="1">Multi-pass membrane protein</topology>
    </subcellularLocation>
</comment>
<feature type="transmembrane region" description="Helical" evidence="7">
    <location>
        <begin position="43"/>
        <end position="63"/>
    </location>
</feature>
<feature type="compositionally biased region" description="Pro residues" evidence="6">
    <location>
        <begin position="317"/>
        <end position="341"/>
    </location>
</feature>
<feature type="transmembrane region" description="Helical" evidence="7">
    <location>
        <begin position="264"/>
        <end position="281"/>
    </location>
</feature>
<feature type="transmembrane region" description="Helical" evidence="7">
    <location>
        <begin position="287"/>
        <end position="307"/>
    </location>
</feature>
<evidence type="ECO:0000256" key="3">
    <source>
        <dbReference type="ARBA" id="ARBA00022692"/>
    </source>
</evidence>
<feature type="transmembrane region" description="Helical" evidence="7">
    <location>
        <begin position="84"/>
        <end position="103"/>
    </location>
</feature>
<feature type="transmembrane region" description="Helical" evidence="7">
    <location>
        <begin position="15"/>
        <end position="37"/>
    </location>
</feature>
<feature type="transmembrane region" description="Helical" evidence="7">
    <location>
        <begin position="228"/>
        <end position="252"/>
    </location>
</feature>
<keyword evidence="4 7" id="KW-1133">Transmembrane helix</keyword>
<dbReference type="AlphaFoldDB" id="A0A3N4S9F0"/>
<evidence type="ECO:0000256" key="1">
    <source>
        <dbReference type="ARBA" id="ARBA00004141"/>
    </source>
</evidence>
<feature type="domain" description="EamA" evidence="8">
    <location>
        <begin position="163"/>
        <end position="301"/>
    </location>
</feature>